<protein>
    <submittedName>
        <fullName evidence="1">Uncharacterized protein</fullName>
    </submittedName>
</protein>
<keyword evidence="2" id="KW-1185">Reference proteome</keyword>
<organism evidence="1 2">
    <name type="scientific">Kineothrix alysoides</name>
    <dbReference type="NCBI Taxonomy" id="1469948"/>
    <lineage>
        <taxon>Bacteria</taxon>
        <taxon>Bacillati</taxon>
        <taxon>Bacillota</taxon>
        <taxon>Clostridia</taxon>
        <taxon>Lachnospirales</taxon>
        <taxon>Lachnospiraceae</taxon>
        <taxon>Kineothrix</taxon>
    </lineage>
</organism>
<evidence type="ECO:0000313" key="2">
    <source>
        <dbReference type="Proteomes" id="UP000295718"/>
    </source>
</evidence>
<dbReference type="STRING" id="1469948.GCA_000732725_04136"/>
<dbReference type="EMBL" id="SLUO01000020">
    <property type="protein sequence ID" value="TCL54408.1"/>
    <property type="molecule type" value="Genomic_DNA"/>
</dbReference>
<dbReference type="AlphaFoldDB" id="A0A4R1QL42"/>
<comment type="caution">
    <text evidence="1">The sequence shown here is derived from an EMBL/GenBank/DDBJ whole genome shotgun (WGS) entry which is preliminary data.</text>
</comment>
<reference evidence="1 2" key="1">
    <citation type="submission" date="2019-03" db="EMBL/GenBank/DDBJ databases">
        <title>Genomic Encyclopedia of Type Strains, Phase IV (KMG-IV): sequencing the most valuable type-strain genomes for metagenomic binning, comparative biology and taxonomic classification.</title>
        <authorList>
            <person name="Goeker M."/>
        </authorList>
    </citation>
    <scope>NUCLEOTIDE SEQUENCE [LARGE SCALE GENOMIC DNA]</scope>
    <source>
        <strain evidence="1 2">DSM 100556</strain>
    </source>
</reference>
<sequence>MFFIVLYVVVKNKNKRSIMGFGKRVFDLFIEGVTNDKRRQRDL</sequence>
<proteinExistence type="predicted"/>
<dbReference type="Proteomes" id="UP000295718">
    <property type="component" value="Unassembled WGS sequence"/>
</dbReference>
<evidence type="ECO:0000313" key="1">
    <source>
        <dbReference type="EMBL" id="TCL54408.1"/>
    </source>
</evidence>
<accession>A0A4R1QL42</accession>
<gene>
    <name evidence="1" type="ORF">EDD76_1204</name>
</gene>
<name>A0A4R1QL42_9FIRM</name>